<proteinExistence type="predicted"/>
<reference evidence="1" key="1">
    <citation type="submission" date="2014-12" db="EMBL/GenBank/DDBJ databases">
        <title>Insight into the proteome of Arion vulgaris.</title>
        <authorList>
            <person name="Aradska J."/>
            <person name="Bulat T."/>
            <person name="Smidak R."/>
            <person name="Sarate P."/>
            <person name="Gangsoo J."/>
            <person name="Sialana F."/>
            <person name="Bilban M."/>
            <person name="Lubec G."/>
        </authorList>
    </citation>
    <scope>NUCLEOTIDE SEQUENCE</scope>
    <source>
        <tissue evidence="1">Skin</tissue>
    </source>
</reference>
<gene>
    <name evidence="1" type="primary">ORF104040</name>
</gene>
<sequence length="116" mass="13371">MSGQTVYVQFRYCPLCQLNHKQGKKHVYSKRHKEMVVGAVTKLLKKISEAKEFLKKPSVKDITWDQADQKFWCYICQEDVSKHRPNLTTFGNCVIELGGLLEHIAGVTTWKTPPSF</sequence>
<dbReference type="PANTHER" id="PTHR31198">
    <property type="entry name" value="COILED-COIL DOMAIN-CONTAINING PROTEIN 84"/>
    <property type="match status" value="1"/>
</dbReference>
<organism evidence="1">
    <name type="scientific">Arion vulgaris</name>
    <dbReference type="NCBI Taxonomy" id="1028688"/>
    <lineage>
        <taxon>Eukaryota</taxon>
        <taxon>Metazoa</taxon>
        <taxon>Spiralia</taxon>
        <taxon>Lophotrochozoa</taxon>
        <taxon>Mollusca</taxon>
        <taxon>Gastropoda</taxon>
        <taxon>Heterobranchia</taxon>
        <taxon>Euthyneura</taxon>
        <taxon>Panpulmonata</taxon>
        <taxon>Eupulmonata</taxon>
        <taxon>Stylommatophora</taxon>
        <taxon>Helicina</taxon>
        <taxon>Arionoidea</taxon>
        <taxon>Arionidae</taxon>
        <taxon>Arion</taxon>
    </lineage>
</organism>
<name>A0A0B7ABB5_9EUPU</name>
<evidence type="ECO:0000313" key="1">
    <source>
        <dbReference type="EMBL" id="CEK77316.1"/>
    </source>
</evidence>
<dbReference type="Pfam" id="PF14968">
    <property type="entry name" value="CCDC84"/>
    <property type="match status" value="1"/>
</dbReference>
<dbReference type="EMBL" id="HACG01030451">
    <property type="protein sequence ID" value="CEK77316.1"/>
    <property type="molecule type" value="Transcribed_RNA"/>
</dbReference>
<dbReference type="PANTHER" id="PTHR31198:SF1">
    <property type="entry name" value="CENTROSOMAL AT-AC SPLICING FACTOR"/>
    <property type="match status" value="1"/>
</dbReference>
<dbReference type="AlphaFoldDB" id="A0A0B7ABB5"/>
<dbReference type="InterPro" id="IPR028015">
    <property type="entry name" value="CCDC84-like"/>
</dbReference>
<protein>
    <submittedName>
        <fullName evidence="1">Uncharacterized protein</fullName>
    </submittedName>
</protein>
<accession>A0A0B7ABB5</accession>